<dbReference type="InterPro" id="IPR032675">
    <property type="entry name" value="LRR_dom_sf"/>
</dbReference>
<protein>
    <recommendedName>
        <fullName evidence="7">PPM-type phosphatase domain-containing protein</fullName>
    </recommendedName>
</protein>
<comment type="similarity">
    <text evidence="6">Belongs to the PP2C family.</text>
</comment>
<evidence type="ECO:0000256" key="1">
    <source>
        <dbReference type="ARBA" id="ARBA00022614"/>
    </source>
</evidence>
<dbReference type="Proteomes" id="UP001470230">
    <property type="component" value="Unassembled WGS sequence"/>
</dbReference>
<accession>A0ABR2JXU0</accession>
<gene>
    <name evidence="8" type="ORF">M9Y10_045917</name>
</gene>
<keyword evidence="1" id="KW-0433">Leucine-rich repeat</keyword>
<keyword evidence="5 6" id="KW-0904">Protein phosphatase</keyword>
<comment type="caution">
    <text evidence="8">The sequence shown here is derived from an EMBL/GenBank/DDBJ whole genome shotgun (WGS) entry which is preliminary data.</text>
</comment>
<dbReference type="PROSITE" id="PS51450">
    <property type="entry name" value="LRR"/>
    <property type="match status" value="4"/>
</dbReference>
<organism evidence="8 9">
    <name type="scientific">Tritrichomonas musculus</name>
    <dbReference type="NCBI Taxonomy" id="1915356"/>
    <lineage>
        <taxon>Eukaryota</taxon>
        <taxon>Metamonada</taxon>
        <taxon>Parabasalia</taxon>
        <taxon>Tritrichomonadida</taxon>
        <taxon>Tritrichomonadidae</taxon>
        <taxon>Tritrichomonas</taxon>
    </lineage>
</organism>
<dbReference type="InterPro" id="IPR000222">
    <property type="entry name" value="PP2C_BS"/>
</dbReference>
<evidence type="ECO:0000313" key="9">
    <source>
        <dbReference type="Proteomes" id="UP001470230"/>
    </source>
</evidence>
<evidence type="ECO:0000256" key="5">
    <source>
        <dbReference type="ARBA" id="ARBA00022912"/>
    </source>
</evidence>
<dbReference type="SMART" id="SM00364">
    <property type="entry name" value="LRR_BAC"/>
    <property type="match status" value="13"/>
</dbReference>
<evidence type="ECO:0000259" key="7">
    <source>
        <dbReference type="PROSITE" id="PS51746"/>
    </source>
</evidence>
<dbReference type="PROSITE" id="PS01032">
    <property type="entry name" value="PPM_1"/>
    <property type="match status" value="1"/>
</dbReference>
<keyword evidence="9" id="KW-1185">Reference proteome</keyword>
<evidence type="ECO:0000256" key="3">
    <source>
        <dbReference type="ARBA" id="ARBA00022737"/>
    </source>
</evidence>
<feature type="domain" description="PPM-type phosphatase" evidence="7">
    <location>
        <begin position="585"/>
        <end position="821"/>
    </location>
</feature>
<dbReference type="SMART" id="SM00365">
    <property type="entry name" value="LRR_SD22"/>
    <property type="match status" value="4"/>
</dbReference>
<evidence type="ECO:0000256" key="4">
    <source>
        <dbReference type="ARBA" id="ARBA00022801"/>
    </source>
</evidence>
<evidence type="ECO:0000313" key="8">
    <source>
        <dbReference type="EMBL" id="KAK8883266.1"/>
    </source>
</evidence>
<dbReference type="InterPro" id="IPR050216">
    <property type="entry name" value="LRR_domain-containing"/>
</dbReference>
<dbReference type="Gene3D" id="3.60.40.10">
    <property type="entry name" value="PPM-type phosphatase domain"/>
    <property type="match status" value="1"/>
</dbReference>
<dbReference type="InterPro" id="IPR003591">
    <property type="entry name" value="Leu-rich_rpt_typical-subtyp"/>
</dbReference>
<keyword evidence="4 6" id="KW-0378">Hydrolase</keyword>
<dbReference type="SMART" id="SM00331">
    <property type="entry name" value="PP2C_SIG"/>
    <property type="match status" value="1"/>
</dbReference>
<evidence type="ECO:0000256" key="6">
    <source>
        <dbReference type="RuleBase" id="RU003465"/>
    </source>
</evidence>
<dbReference type="Gene3D" id="3.80.10.10">
    <property type="entry name" value="Ribonuclease Inhibitor"/>
    <property type="match status" value="4"/>
</dbReference>
<keyword evidence="3" id="KW-0677">Repeat</keyword>
<dbReference type="PROSITE" id="PS51746">
    <property type="entry name" value="PPM_2"/>
    <property type="match status" value="1"/>
</dbReference>
<dbReference type="Pfam" id="PF00481">
    <property type="entry name" value="PP2C"/>
    <property type="match status" value="1"/>
</dbReference>
<dbReference type="SMART" id="SM00332">
    <property type="entry name" value="PP2Cc"/>
    <property type="match status" value="1"/>
</dbReference>
<dbReference type="InterPro" id="IPR036457">
    <property type="entry name" value="PPM-type-like_dom_sf"/>
</dbReference>
<dbReference type="Pfam" id="PF00560">
    <property type="entry name" value="LRR_1"/>
    <property type="match status" value="1"/>
</dbReference>
<dbReference type="PANTHER" id="PTHR48051:SF54">
    <property type="entry name" value="LEUCINE-RICH REPEAT-CONTAINING PROTEIN"/>
    <property type="match status" value="1"/>
</dbReference>
<dbReference type="EMBL" id="JAPFFF010000009">
    <property type="protein sequence ID" value="KAK8883266.1"/>
    <property type="molecule type" value="Genomic_DNA"/>
</dbReference>
<reference evidence="8 9" key="1">
    <citation type="submission" date="2024-04" db="EMBL/GenBank/DDBJ databases">
        <title>Tritrichomonas musculus Genome.</title>
        <authorList>
            <person name="Alves-Ferreira E."/>
            <person name="Grigg M."/>
            <person name="Lorenzi H."/>
            <person name="Galac M."/>
        </authorList>
    </citation>
    <scope>NUCLEOTIDE SEQUENCE [LARGE SCALE GENOMIC DNA]</scope>
    <source>
        <strain evidence="8 9">EAF2021</strain>
    </source>
</reference>
<dbReference type="SUPFAM" id="SSF52058">
    <property type="entry name" value="L domain-like"/>
    <property type="match status" value="2"/>
</dbReference>
<dbReference type="InterPro" id="IPR001611">
    <property type="entry name" value="Leu-rich_rpt"/>
</dbReference>
<dbReference type="PANTHER" id="PTHR48051">
    <property type="match status" value="1"/>
</dbReference>
<evidence type="ECO:0000256" key="2">
    <source>
        <dbReference type="ARBA" id="ARBA00022723"/>
    </source>
</evidence>
<dbReference type="InterPro" id="IPR001932">
    <property type="entry name" value="PPM-type_phosphatase-like_dom"/>
</dbReference>
<name>A0ABR2JXU0_9EUKA</name>
<dbReference type="CDD" id="cd00143">
    <property type="entry name" value="PP2Cc"/>
    <property type="match status" value="1"/>
</dbReference>
<sequence>MGNNSSISEVTHTQTELVCTDRNLLRISIKIPKQNRLNLVNLAGNQLIRLPKHLDHLAALNLSRNQITEFNIKMLKTLRTYRNLQVLDISSNSISEIPSDFKRFKLLKRFLASHNSLSKFENLSDNLEVVDLMQNRFKEFPQFNSNICLICLDCNLIEKLETEFPSLVRLHINMNKLTFIKPDMVFPKLERLEISKNRLQTLPDFSKFAPKLQKIDCSLNFIREFPKFSNEIIEINISGNQLCEIPESLIELTKLSILDISSNNLEAIPPLPPSITSLTATSNKIVHAGKCNTPLLKTLYIMKNKLDDLPEFENNQVTEYFITKNCISTLPISCFSPLITRITAIYNQIEELPTNLFQDLPKLKYLNLTKNNIKKLPIEMKDSSLICLTLSENPLEDISIDCLPESLVSLYCSYTNITEIPDQILNLPHLETLVSSGNSLTRLPNLSGTNLKKLLMSRNNFTEMPELPNSLVILDFSCNKLQSIPTNFSFPSLIEADFSYNDIKNLPEHYDCMRLKSFKISHNPSLEGELDIQHFPFIDCFDISFTSLHLSQDERIIEDIREIVVSDPSLFTSSKYKLVTEEGEYTSFSEMKGQRDMMEDSIVVRPNLFKDVDLYCVFDGHGGKVSSIESAYKIVHICQEDETAELSEEFVLSLFEKLDQNLKDLEVSDGSTIALVLADEENILFAHLGDSRALLITEDGKIKHATIDHKPESRGEIDRILEIGGKVEKSRTDGSVAVSRCLGDFSVFGIGRTPEIFKTKLDPEDRWLVIGCDGLYDVMTNDDVGQIAQTAETAVDLAYDLRNIAYNRLCRDNISAVVVDLKNRPKKQND</sequence>
<keyword evidence="2" id="KW-0479">Metal-binding</keyword>
<dbReference type="SMART" id="SM00369">
    <property type="entry name" value="LRR_TYP"/>
    <property type="match status" value="7"/>
</dbReference>
<dbReference type="SUPFAM" id="SSF81606">
    <property type="entry name" value="PP2C-like"/>
    <property type="match status" value="1"/>
</dbReference>
<proteinExistence type="inferred from homology"/>